<keyword evidence="1" id="KW-0812">Transmembrane</keyword>
<comment type="caution">
    <text evidence="2">The sequence shown here is derived from an EMBL/GenBank/DDBJ whole genome shotgun (WGS) entry which is preliminary data.</text>
</comment>
<dbReference type="Proteomes" id="UP000033393">
    <property type="component" value="Unassembled WGS sequence"/>
</dbReference>
<keyword evidence="1" id="KW-1133">Transmembrane helix</keyword>
<keyword evidence="1" id="KW-0472">Membrane</keyword>
<protein>
    <submittedName>
        <fullName evidence="2">Uncharacterized protein</fullName>
    </submittedName>
</protein>
<keyword evidence="3" id="KW-1185">Reference proteome</keyword>
<evidence type="ECO:0000256" key="1">
    <source>
        <dbReference type="SAM" id="Phobius"/>
    </source>
</evidence>
<accession>A0A0F0GJS9</accession>
<dbReference type="PATRIC" id="fig|68170.10.peg.9972"/>
<evidence type="ECO:0000313" key="3">
    <source>
        <dbReference type="Proteomes" id="UP000033393"/>
    </source>
</evidence>
<organism evidence="2 3">
    <name type="scientific">Lentzea aerocolonigenes</name>
    <name type="common">Lechevalieria aerocolonigenes</name>
    <name type="synonym">Saccharothrix aerocolonigenes</name>
    <dbReference type="NCBI Taxonomy" id="68170"/>
    <lineage>
        <taxon>Bacteria</taxon>
        <taxon>Bacillati</taxon>
        <taxon>Actinomycetota</taxon>
        <taxon>Actinomycetes</taxon>
        <taxon>Pseudonocardiales</taxon>
        <taxon>Pseudonocardiaceae</taxon>
        <taxon>Lentzea</taxon>
    </lineage>
</organism>
<feature type="transmembrane region" description="Helical" evidence="1">
    <location>
        <begin position="35"/>
        <end position="56"/>
    </location>
</feature>
<name>A0A0F0GJS9_LENAE</name>
<reference evidence="2 3" key="1">
    <citation type="submission" date="2015-02" db="EMBL/GenBank/DDBJ databases">
        <authorList>
            <person name="Ju K.-S."/>
            <person name="Doroghazi J.R."/>
            <person name="Metcalf W."/>
        </authorList>
    </citation>
    <scope>NUCLEOTIDE SEQUENCE [LARGE SCALE GENOMIC DNA]</scope>
    <source>
        <strain evidence="2 3">NRRL B-16140</strain>
    </source>
</reference>
<proteinExistence type="predicted"/>
<evidence type="ECO:0000313" key="2">
    <source>
        <dbReference type="EMBL" id="KJK42177.1"/>
    </source>
</evidence>
<dbReference type="RefSeq" id="WP_045316706.1">
    <property type="nucleotide sequence ID" value="NZ_JYJG01000365.1"/>
</dbReference>
<dbReference type="EMBL" id="JYJG01000365">
    <property type="protein sequence ID" value="KJK42177.1"/>
    <property type="molecule type" value="Genomic_DNA"/>
</dbReference>
<dbReference type="OrthoDB" id="3697129at2"/>
<dbReference type="AlphaFoldDB" id="A0A0F0GJS9"/>
<sequence length="280" mass="29533">MTSMLPPTRDLPPGRHTQIRAELERAAGGRGRSRLTVPILAAAAAVFSVAAGVVLLRPAPSDPTPLVQITSPAPTSAPVDFGVPPETVAAITEGCAKAGGVATATLRQLVLDEPRWALLYTDGDALSCHIGEGRDGYSVFAMRGDTRWLAGHFSVDEMSSAAGGDAPGVQRGEAGKRGFHQVGGRVSERVARVTLSADNLVVDAKVVNGTYAARIYYPSTWRFPENGPSPVVRVYDAAGNLLGSSDTSWQTCYQNPQTGELVGSVRQQPTDQCQPATPWK</sequence>
<gene>
    <name evidence="2" type="ORF">UK23_38440</name>
</gene>